<organism evidence="13 14">
    <name type="scientific">Methyloceanibacter superfactus</name>
    <dbReference type="NCBI Taxonomy" id="1774969"/>
    <lineage>
        <taxon>Bacteria</taxon>
        <taxon>Pseudomonadati</taxon>
        <taxon>Pseudomonadota</taxon>
        <taxon>Alphaproteobacteria</taxon>
        <taxon>Hyphomicrobiales</taxon>
        <taxon>Hyphomicrobiaceae</taxon>
        <taxon>Methyloceanibacter</taxon>
    </lineage>
</organism>
<dbReference type="PIRSF" id="PIRSF005650">
    <property type="entry name" value="Uridylate_kin"/>
    <property type="match status" value="1"/>
</dbReference>
<protein>
    <recommendedName>
        <fullName evidence="11">Uridylate kinase</fullName>
        <shortName evidence="11">UK</shortName>
        <ecNumber evidence="11">2.7.4.22</ecNumber>
    </recommendedName>
    <alternativeName>
        <fullName evidence="11">Uridine monophosphate kinase</fullName>
        <shortName evidence="11">UMP kinase</shortName>
        <shortName evidence="11">UMPK</shortName>
    </alternativeName>
</protein>
<keyword evidence="8 11" id="KW-0067">ATP-binding</keyword>
<dbReference type="STRING" id="1774969.AUC69_02465"/>
<evidence type="ECO:0000256" key="10">
    <source>
        <dbReference type="ARBA" id="ARBA00047767"/>
    </source>
</evidence>
<comment type="function">
    <text evidence="11">Catalyzes the reversible phosphorylation of UMP to UDP.</text>
</comment>
<dbReference type="HAMAP" id="MF_01220_B">
    <property type="entry name" value="PyrH_B"/>
    <property type="match status" value="1"/>
</dbReference>
<dbReference type="EMBL" id="LPWF01000034">
    <property type="protein sequence ID" value="ODR95394.1"/>
    <property type="molecule type" value="Genomic_DNA"/>
</dbReference>
<dbReference type="GO" id="GO:0033862">
    <property type="term" value="F:UMP kinase activity"/>
    <property type="evidence" value="ECO:0007669"/>
    <property type="project" value="UniProtKB-EC"/>
</dbReference>
<feature type="binding site" evidence="11">
    <location>
        <begin position="18"/>
        <end position="21"/>
    </location>
    <ligand>
        <name>ATP</name>
        <dbReference type="ChEBI" id="CHEBI:30616"/>
    </ligand>
</feature>
<dbReference type="SUPFAM" id="SSF53633">
    <property type="entry name" value="Carbamate kinase-like"/>
    <property type="match status" value="1"/>
</dbReference>
<dbReference type="GO" id="GO:0005829">
    <property type="term" value="C:cytosol"/>
    <property type="evidence" value="ECO:0007669"/>
    <property type="project" value="TreeGrafter"/>
</dbReference>
<sequence>MAKPPATAKPRYQRVLVKLSGEALAGAKGYGIDLGVIDPIAKDIAKPRPWGWKFASVVGGGNIYRGLMAAEGGMDRARADYMGMLATVMNALALQTAIERAGPTARVLSAIPMPTVCEPYIRDKALDHLAKGRVVIFAGGTGNPFFTTDTAAALRAAEMDCQALFKATQVDGVYSADPAKDPNATRYDRLTYGDVLKQDLKIMDGAAIALARDSRIPIIVFSIKGQTGLALELQGKGSSTTIDGGEGI</sequence>
<dbReference type="PANTHER" id="PTHR42833:SF4">
    <property type="entry name" value="URIDYLATE KINASE PUMPKIN, CHLOROPLASTIC"/>
    <property type="match status" value="1"/>
</dbReference>
<dbReference type="AlphaFoldDB" id="A0A1E3VPE4"/>
<comment type="subcellular location">
    <subcellularLocation>
        <location evidence="1 11">Cytoplasm</location>
    </subcellularLocation>
</comment>
<evidence type="ECO:0000256" key="9">
    <source>
        <dbReference type="ARBA" id="ARBA00022975"/>
    </source>
</evidence>
<keyword evidence="4 11" id="KW-0963">Cytoplasm</keyword>
<evidence type="ECO:0000256" key="7">
    <source>
        <dbReference type="ARBA" id="ARBA00022777"/>
    </source>
</evidence>
<comment type="catalytic activity">
    <reaction evidence="10 11">
        <text>UMP + ATP = UDP + ADP</text>
        <dbReference type="Rhea" id="RHEA:24400"/>
        <dbReference type="ChEBI" id="CHEBI:30616"/>
        <dbReference type="ChEBI" id="CHEBI:57865"/>
        <dbReference type="ChEBI" id="CHEBI:58223"/>
        <dbReference type="ChEBI" id="CHEBI:456216"/>
        <dbReference type="EC" id="2.7.4.22"/>
    </reaction>
</comment>
<name>A0A1E3VPE4_9HYPH</name>
<evidence type="ECO:0000256" key="5">
    <source>
        <dbReference type="ARBA" id="ARBA00022679"/>
    </source>
</evidence>
<feature type="binding site" evidence="11">
    <location>
        <position position="169"/>
    </location>
    <ligand>
        <name>ATP</name>
        <dbReference type="ChEBI" id="CHEBI:30616"/>
    </ligand>
</feature>
<feature type="binding site" evidence="11">
    <location>
        <position position="174"/>
    </location>
    <ligand>
        <name>ATP</name>
        <dbReference type="ChEBI" id="CHEBI:30616"/>
    </ligand>
</feature>
<comment type="caution">
    <text evidence="13">The sequence shown here is derived from an EMBL/GenBank/DDBJ whole genome shotgun (WGS) entry which is preliminary data.</text>
</comment>
<dbReference type="GO" id="GO:0005524">
    <property type="term" value="F:ATP binding"/>
    <property type="evidence" value="ECO:0007669"/>
    <property type="project" value="UniProtKB-KW"/>
</dbReference>
<reference evidence="13 14" key="1">
    <citation type="journal article" date="2016" name="Environ. Microbiol.">
        <title>New Methyloceanibacter diversity from North Sea sediments includes methanotroph containing solely the soluble methane monooxygenase.</title>
        <authorList>
            <person name="Vekeman B."/>
            <person name="Kerckhof F.M."/>
            <person name="Cremers G."/>
            <person name="de Vos P."/>
            <person name="Vandamme P."/>
            <person name="Boon N."/>
            <person name="Op den Camp H.J."/>
            <person name="Heylen K."/>
        </authorList>
    </citation>
    <scope>NUCLEOTIDE SEQUENCE [LARGE SCALE GENOMIC DNA]</scope>
    <source>
        <strain evidence="13 14">R-67175</strain>
    </source>
</reference>
<feature type="binding site" evidence="11">
    <location>
        <position position="61"/>
    </location>
    <ligand>
        <name>ATP</name>
        <dbReference type="ChEBI" id="CHEBI:30616"/>
    </ligand>
</feature>
<dbReference type="OrthoDB" id="9807458at2"/>
<keyword evidence="7 11" id="KW-0418">Kinase</keyword>
<feature type="binding site" evidence="11">
    <location>
        <position position="65"/>
    </location>
    <ligand>
        <name>ATP</name>
        <dbReference type="ChEBI" id="CHEBI:30616"/>
    </ligand>
</feature>
<evidence type="ECO:0000313" key="14">
    <source>
        <dbReference type="Proteomes" id="UP000094472"/>
    </source>
</evidence>
<dbReference type="Gene3D" id="3.40.1160.10">
    <property type="entry name" value="Acetylglutamate kinase-like"/>
    <property type="match status" value="1"/>
</dbReference>
<dbReference type="Pfam" id="PF00696">
    <property type="entry name" value="AA_kinase"/>
    <property type="match status" value="1"/>
</dbReference>
<feature type="binding site" evidence="11">
    <location>
        <position position="177"/>
    </location>
    <ligand>
        <name>ATP</name>
        <dbReference type="ChEBI" id="CHEBI:30616"/>
    </ligand>
</feature>
<keyword evidence="11" id="KW-0021">Allosteric enzyme</keyword>
<evidence type="ECO:0000256" key="2">
    <source>
        <dbReference type="ARBA" id="ARBA00004791"/>
    </source>
</evidence>
<dbReference type="GO" id="GO:0006225">
    <property type="term" value="P:UDP biosynthetic process"/>
    <property type="evidence" value="ECO:0007669"/>
    <property type="project" value="TreeGrafter"/>
</dbReference>
<evidence type="ECO:0000259" key="12">
    <source>
        <dbReference type="Pfam" id="PF00696"/>
    </source>
</evidence>
<dbReference type="InterPro" id="IPR015963">
    <property type="entry name" value="Uridylate_kinase_bac"/>
</dbReference>
<feature type="binding site" evidence="11">
    <location>
        <position position="168"/>
    </location>
    <ligand>
        <name>ATP</name>
        <dbReference type="ChEBI" id="CHEBI:30616"/>
    </ligand>
</feature>
<accession>A0A1E3VPE4</accession>
<dbReference type="EC" id="2.7.4.22" evidence="11"/>
<evidence type="ECO:0000256" key="1">
    <source>
        <dbReference type="ARBA" id="ARBA00004496"/>
    </source>
</evidence>
<dbReference type="InterPro" id="IPR011817">
    <property type="entry name" value="Uridylate_kinase"/>
</dbReference>
<feature type="domain" description="Aspartate/glutamate/uridylate kinase" evidence="12">
    <location>
        <begin position="14"/>
        <end position="222"/>
    </location>
</feature>
<feature type="region of interest" description="Involved in allosteric activation by GTP" evidence="11">
    <location>
        <begin position="26"/>
        <end position="31"/>
    </location>
</feature>
<feature type="binding site" evidence="11">
    <location>
        <position position="80"/>
    </location>
    <ligand>
        <name>UMP</name>
        <dbReference type="ChEBI" id="CHEBI:57865"/>
    </ligand>
</feature>
<dbReference type="InterPro" id="IPR001048">
    <property type="entry name" value="Asp/Glu/Uridylate_kinase"/>
</dbReference>
<dbReference type="RefSeq" id="WP_069442657.1">
    <property type="nucleotide sequence ID" value="NZ_LPWF01000034.1"/>
</dbReference>
<dbReference type="InterPro" id="IPR036393">
    <property type="entry name" value="AceGlu_kinase-like_sf"/>
</dbReference>
<evidence type="ECO:0000256" key="6">
    <source>
        <dbReference type="ARBA" id="ARBA00022741"/>
    </source>
</evidence>
<dbReference type="GO" id="GO:0044210">
    <property type="term" value="P:'de novo' CTP biosynthetic process"/>
    <property type="evidence" value="ECO:0007669"/>
    <property type="project" value="UniProtKB-UniRule"/>
</dbReference>
<comment type="similarity">
    <text evidence="3 11">Belongs to the UMP kinase family.</text>
</comment>
<dbReference type="UniPathway" id="UPA00159">
    <property type="reaction ID" value="UER00275"/>
</dbReference>
<dbReference type="Proteomes" id="UP000094472">
    <property type="component" value="Unassembled WGS sequence"/>
</dbReference>
<comment type="activity regulation">
    <text evidence="11">Allosterically activated by GTP. Inhibited by UTP.</text>
</comment>
<keyword evidence="14" id="KW-1185">Reference proteome</keyword>
<evidence type="ECO:0000313" key="13">
    <source>
        <dbReference type="EMBL" id="ODR95394.1"/>
    </source>
</evidence>
<keyword evidence="5 11" id="KW-0808">Transferase</keyword>
<gene>
    <name evidence="11 13" type="primary">pyrH</name>
    <name evidence="13" type="ORF">AUC69_02465</name>
</gene>
<keyword evidence="6 11" id="KW-0547">Nucleotide-binding</keyword>
<keyword evidence="9 11" id="KW-0665">Pyrimidine biosynthesis</keyword>
<dbReference type="CDD" id="cd04254">
    <property type="entry name" value="AAK_UMPK-PyrH-Ec"/>
    <property type="match status" value="1"/>
</dbReference>
<evidence type="ECO:0000256" key="4">
    <source>
        <dbReference type="ARBA" id="ARBA00022490"/>
    </source>
</evidence>
<evidence type="ECO:0000256" key="11">
    <source>
        <dbReference type="HAMAP-Rule" id="MF_01220"/>
    </source>
</evidence>
<comment type="subunit">
    <text evidence="11">Homohexamer.</text>
</comment>
<comment type="pathway">
    <text evidence="2 11">Pyrimidine metabolism; CTP biosynthesis via de novo pathway; UDP from UMP (UMPK route): step 1/1.</text>
</comment>
<evidence type="ECO:0000256" key="3">
    <source>
        <dbReference type="ARBA" id="ARBA00007614"/>
    </source>
</evidence>
<evidence type="ECO:0000256" key="8">
    <source>
        <dbReference type="ARBA" id="ARBA00022840"/>
    </source>
</evidence>
<dbReference type="NCBIfam" id="TIGR02075">
    <property type="entry name" value="pyrH_bact"/>
    <property type="match status" value="1"/>
</dbReference>
<dbReference type="PANTHER" id="PTHR42833">
    <property type="entry name" value="URIDYLATE KINASE"/>
    <property type="match status" value="1"/>
</dbReference>
<feature type="binding site" evidence="11">
    <location>
        <begin position="141"/>
        <end position="148"/>
    </location>
    <ligand>
        <name>UMP</name>
        <dbReference type="ChEBI" id="CHEBI:57865"/>
    </ligand>
</feature>
<proteinExistence type="inferred from homology"/>
<dbReference type="FunFam" id="3.40.1160.10:FF:000001">
    <property type="entry name" value="Uridylate kinase"/>
    <property type="match status" value="1"/>
</dbReference>
<feature type="binding site" evidence="11">
    <location>
        <position position="60"/>
    </location>
    <ligand>
        <name>UMP</name>
        <dbReference type="ChEBI" id="CHEBI:57865"/>
    </ligand>
</feature>